<reference evidence="2" key="1">
    <citation type="submission" date="2010-08" db="EMBL/GenBank/DDBJ databases">
        <authorList>
            <consortium name="Caenorhabditis japonica Sequencing Consortium"/>
            <person name="Wilson R.K."/>
        </authorList>
    </citation>
    <scope>NUCLEOTIDE SEQUENCE [LARGE SCALE GENOMIC DNA]</scope>
    <source>
        <strain evidence="2">DF5081</strain>
    </source>
</reference>
<dbReference type="EnsemblMetazoa" id="CJA35318.1">
    <property type="protein sequence ID" value="CJA35318.1"/>
    <property type="gene ID" value="WBGene00211165"/>
</dbReference>
<name>A0A8R1EJF0_CAEJA</name>
<keyword evidence="2" id="KW-1185">Reference proteome</keyword>
<proteinExistence type="predicted"/>
<evidence type="ECO:0000313" key="1">
    <source>
        <dbReference type="EnsemblMetazoa" id="CJA35318.1"/>
    </source>
</evidence>
<protein>
    <submittedName>
        <fullName evidence="1">Uncharacterized protein</fullName>
    </submittedName>
</protein>
<dbReference type="Proteomes" id="UP000005237">
    <property type="component" value="Unassembled WGS sequence"/>
</dbReference>
<organism evidence="1 2">
    <name type="scientific">Caenorhabditis japonica</name>
    <dbReference type="NCBI Taxonomy" id="281687"/>
    <lineage>
        <taxon>Eukaryota</taxon>
        <taxon>Metazoa</taxon>
        <taxon>Ecdysozoa</taxon>
        <taxon>Nematoda</taxon>
        <taxon>Chromadorea</taxon>
        <taxon>Rhabditida</taxon>
        <taxon>Rhabditina</taxon>
        <taxon>Rhabditomorpha</taxon>
        <taxon>Rhabditoidea</taxon>
        <taxon>Rhabditidae</taxon>
        <taxon>Peloderinae</taxon>
        <taxon>Caenorhabditis</taxon>
    </lineage>
</organism>
<sequence length="122" mass="13473">MHRSSSCQHLLKLFSNTQQLNNATQLNSTQLNSTQQSSTRLVCQPTHFSSHFLFLNSPSLSLSLPYLFVAFTSPSSKIPSKCRVLSAAMLEIHFRSYGGPYGGSIELDSSHLTIRALLGIPF</sequence>
<evidence type="ECO:0000313" key="2">
    <source>
        <dbReference type="Proteomes" id="UP000005237"/>
    </source>
</evidence>
<reference evidence="1" key="2">
    <citation type="submission" date="2022-06" db="UniProtKB">
        <authorList>
            <consortium name="EnsemblMetazoa"/>
        </authorList>
    </citation>
    <scope>IDENTIFICATION</scope>
    <source>
        <strain evidence="1">DF5081</strain>
    </source>
</reference>
<accession>A0A8R1EJF0</accession>
<dbReference type="AlphaFoldDB" id="A0A8R1EJF0"/>